<protein>
    <submittedName>
        <fullName evidence="1">32748_t:CDS:1</fullName>
    </submittedName>
</protein>
<feature type="non-terminal residue" evidence="1">
    <location>
        <position position="349"/>
    </location>
</feature>
<keyword evidence="2" id="KW-1185">Reference proteome</keyword>
<evidence type="ECO:0000313" key="1">
    <source>
        <dbReference type="EMBL" id="CAG8587909.1"/>
    </source>
</evidence>
<dbReference type="Proteomes" id="UP000789920">
    <property type="component" value="Unassembled WGS sequence"/>
</dbReference>
<accession>A0ACA9MGF6</accession>
<name>A0ACA9MGF6_9GLOM</name>
<proteinExistence type="predicted"/>
<dbReference type="EMBL" id="CAJVQC010008089">
    <property type="protein sequence ID" value="CAG8587909.1"/>
    <property type="molecule type" value="Genomic_DNA"/>
</dbReference>
<gene>
    <name evidence="1" type="ORF">RPERSI_LOCUS5416</name>
</gene>
<evidence type="ECO:0000313" key="2">
    <source>
        <dbReference type="Proteomes" id="UP000789920"/>
    </source>
</evidence>
<organism evidence="1 2">
    <name type="scientific">Racocetra persica</name>
    <dbReference type="NCBI Taxonomy" id="160502"/>
    <lineage>
        <taxon>Eukaryota</taxon>
        <taxon>Fungi</taxon>
        <taxon>Fungi incertae sedis</taxon>
        <taxon>Mucoromycota</taxon>
        <taxon>Glomeromycotina</taxon>
        <taxon>Glomeromycetes</taxon>
        <taxon>Diversisporales</taxon>
        <taxon>Gigasporaceae</taxon>
        <taxon>Racocetra</taxon>
    </lineage>
</organism>
<reference evidence="1" key="1">
    <citation type="submission" date="2021-06" db="EMBL/GenBank/DDBJ databases">
        <authorList>
            <person name="Kallberg Y."/>
            <person name="Tangrot J."/>
            <person name="Rosling A."/>
        </authorList>
    </citation>
    <scope>NUCLEOTIDE SEQUENCE</scope>
    <source>
        <strain evidence="1">MA461A</strain>
    </source>
</reference>
<comment type="caution">
    <text evidence="1">The sequence shown here is derived from an EMBL/GenBank/DDBJ whole genome shotgun (WGS) entry which is preliminary data.</text>
</comment>
<sequence>MAQAFPPKGEDFYIKSATSPSGTSTSSSPQNLVVDVERGFFMTWGAIKDGSKVVVAPQKSATEHDACQLWHYDDGWLINKQTTLCLEAENEKAGQRLSLYHRKSGGQAKNQRWILTKEGRIALQHQPKFVLEVKEKNKHVELADIGSAIGVIRLELVEAKGLKSVDSFLAGGKSDPYVRAFCAGNTKDIIAQTKVIDNNLNPVWNEVHYLPVKGLGEKFMLEVMDFNTFTRDKPLGSCNLEVTRELAKELPDGTFEGTPNGIDVWVKLTTQGQIHYRAKFFPLEPLPKPTPDFLANLKEKPFDRSTFYNLITLQAPNGGFPPSDKLANLFGFESQEQLLELYKRQCRED</sequence>